<proteinExistence type="predicted"/>
<dbReference type="PIRSF" id="PIRSF000705">
    <property type="entry name" value="DNK"/>
    <property type="match status" value="1"/>
</dbReference>
<dbReference type="InterPro" id="IPR027417">
    <property type="entry name" value="P-loop_NTPase"/>
</dbReference>
<feature type="binding site" evidence="3">
    <location>
        <position position="83"/>
    </location>
    <ligand>
        <name>substrate</name>
    </ligand>
</feature>
<feature type="binding site" evidence="4">
    <location>
        <begin position="7"/>
        <end position="15"/>
    </location>
    <ligand>
        <name>ATP</name>
        <dbReference type="ChEBI" id="CHEBI:30616"/>
    </ligand>
</feature>
<dbReference type="RefSeq" id="YP_164702.1">
    <property type="nucleotide sequence ID" value="NC_006565.1"/>
</dbReference>
<dbReference type="GO" id="GO:0019136">
    <property type="term" value="F:deoxynucleoside kinase activity"/>
    <property type="evidence" value="ECO:0007669"/>
    <property type="project" value="InterPro"/>
</dbReference>
<gene>
    <name evidence="6" type="ORF">orf67</name>
</gene>
<dbReference type="EMBL" id="AY682195">
    <property type="protein sequence ID" value="AAV35887.1"/>
    <property type="molecule type" value="Genomic_DNA"/>
</dbReference>
<keyword evidence="4" id="KW-0547">Nucleotide-binding</keyword>
<evidence type="ECO:0000256" key="4">
    <source>
        <dbReference type="PIRSR" id="PIRSR000705-3"/>
    </source>
</evidence>
<reference evidence="6 7" key="1">
    <citation type="journal article" date="2004" name="J. Bacteriol.">
        <title>Lactobacillus plantarum bacteriophage LP65: a new member of the SPO1-like genus of the family Myoviridae.</title>
        <authorList>
            <person name="Chibani-Chennoufi S."/>
            <person name="Dillmann M.L."/>
            <person name="Marvin-Guy L."/>
            <person name="Rami-Shojaei S."/>
            <person name="Brussow H."/>
        </authorList>
    </citation>
    <scope>NUCLEOTIDE SEQUENCE</scope>
</reference>
<organism evidence="6 7">
    <name type="scientific">Lactobacillus phage LP65</name>
    <dbReference type="NCBI Taxonomy" id="2892344"/>
    <lineage>
        <taxon>Viruses</taxon>
        <taxon>Duplodnaviria</taxon>
        <taxon>Heunggongvirae</taxon>
        <taxon>Uroviricota</taxon>
        <taxon>Caudoviricetes</taxon>
        <taxon>Herelleviridae</taxon>
        <taxon>Salchichonvirus</taxon>
        <taxon>Salchichonvirus LP65</taxon>
    </lineage>
</organism>
<dbReference type="PANTHER" id="PTHR10513">
    <property type="entry name" value="DEOXYNUCLEOSIDE KINASE"/>
    <property type="match status" value="1"/>
</dbReference>
<dbReference type="InterPro" id="IPR002624">
    <property type="entry name" value="DCK/DGK"/>
</dbReference>
<dbReference type="Gene3D" id="3.40.50.300">
    <property type="entry name" value="P-loop containing nucleotide triphosphate hydrolases"/>
    <property type="match status" value="1"/>
</dbReference>
<dbReference type="CDD" id="cd01673">
    <property type="entry name" value="dNK"/>
    <property type="match status" value="1"/>
</dbReference>
<feature type="active site" description="Proton acceptor" evidence="2">
    <location>
        <position position="77"/>
    </location>
</feature>
<feature type="binding site" evidence="4">
    <location>
        <begin position="145"/>
        <end position="149"/>
    </location>
    <ligand>
        <name>ATP</name>
        <dbReference type="ChEBI" id="CHEBI:30616"/>
    </ligand>
</feature>
<keyword evidence="1" id="KW-0237">DNA synthesis</keyword>
<feature type="binding site" evidence="3">
    <location>
        <position position="154"/>
    </location>
    <ligand>
        <name>substrate</name>
    </ligand>
</feature>
<dbReference type="KEGG" id="vg:3197419"/>
<dbReference type="GO" id="GO:0071897">
    <property type="term" value="P:DNA biosynthetic process"/>
    <property type="evidence" value="ECO:0007669"/>
    <property type="project" value="UniProtKB-KW"/>
</dbReference>
<dbReference type="PANTHER" id="PTHR10513:SF35">
    <property type="entry name" value="DEOXYADENOSINE KINASE"/>
    <property type="match status" value="1"/>
</dbReference>
<feature type="binding site" evidence="3">
    <location>
        <position position="54"/>
    </location>
    <ligand>
        <name>substrate</name>
    </ligand>
</feature>
<dbReference type="InterPro" id="IPR031314">
    <property type="entry name" value="DNK_dom"/>
</dbReference>
<dbReference type="GO" id="GO:0005524">
    <property type="term" value="F:ATP binding"/>
    <property type="evidence" value="ECO:0007669"/>
    <property type="project" value="UniProtKB-KW"/>
</dbReference>
<protein>
    <submittedName>
        <fullName evidence="6">Orf67</fullName>
    </submittedName>
</protein>
<sequence length="246" mass="27908">MVITLSGVIGSGKSTLATLLGDQLGTNVYYESVEDNPMLPLFYKDPQRYSFELQIYFLSKRLDSIMSALEENNSVLDRSIYEDSLFFHTNAKLGRVAGGVEDSKVLVNIYDDLLEHMLRKIHGMPKMAPDLMIGIHVSYETMVNRISKRGRPYEQVQNDAGLKSYYKELLKAYDKFFNGGYNESPIYVIDGDKYDFVGNKHDREIVMGDILDTLESLGMVSEGFSFESITDIAMQDMLNDVKDIIV</sequence>
<evidence type="ECO:0000313" key="7">
    <source>
        <dbReference type="Proteomes" id="UP000002117"/>
    </source>
</evidence>
<dbReference type="Pfam" id="PF01712">
    <property type="entry name" value="dNK"/>
    <property type="match status" value="1"/>
</dbReference>
<dbReference type="InterPro" id="IPR050566">
    <property type="entry name" value="Deoxyribonucleoside_kinase"/>
</dbReference>
<feature type="domain" description="Deoxynucleoside kinase" evidence="5">
    <location>
        <begin position="3"/>
        <end position="210"/>
    </location>
</feature>
<evidence type="ECO:0000259" key="5">
    <source>
        <dbReference type="Pfam" id="PF01712"/>
    </source>
</evidence>
<dbReference type="SUPFAM" id="SSF52540">
    <property type="entry name" value="P-loop containing nucleoside triphosphate hydrolases"/>
    <property type="match status" value="1"/>
</dbReference>
<dbReference type="OrthoDB" id="15828at10239"/>
<evidence type="ECO:0000313" key="6">
    <source>
        <dbReference type="EMBL" id="AAV35887.1"/>
    </source>
</evidence>
<dbReference type="Proteomes" id="UP000002117">
    <property type="component" value="Segment"/>
</dbReference>
<accession>Q5ULP7</accession>
<keyword evidence="4" id="KW-0067">ATP-binding</keyword>
<feature type="binding site" evidence="3">
    <location>
        <position position="43"/>
    </location>
    <ligand>
        <name>substrate</name>
    </ligand>
</feature>
<keyword evidence="7" id="KW-1185">Reference proteome</keyword>
<feature type="binding site" evidence="3">
    <location>
        <position position="31"/>
    </location>
    <ligand>
        <name>substrate</name>
    </ligand>
</feature>
<feature type="binding site" evidence="3">
    <location>
        <position position="78"/>
    </location>
    <ligand>
        <name>substrate</name>
    </ligand>
</feature>
<evidence type="ECO:0000256" key="1">
    <source>
        <dbReference type="ARBA" id="ARBA00022634"/>
    </source>
</evidence>
<evidence type="ECO:0000256" key="3">
    <source>
        <dbReference type="PIRSR" id="PIRSR000705-2"/>
    </source>
</evidence>
<evidence type="ECO:0000256" key="2">
    <source>
        <dbReference type="PIRSR" id="PIRSR000705-1"/>
    </source>
</evidence>
<name>Q5ULP7_9CAUD</name>